<dbReference type="InterPro" id="IPR003501">
    <property type="entry name" value="PTS_EIIB_2/3"/>
</dbReference>
<dbReference type="AlphaFoldDB" id="A0A174XAK6"/>
<evidence type="ECO:0000313" key="3">
    <source>
        <dbReference type="EMBL" id="GKH03917.1"/>
    </source>
</evidence>
<dbReference type="Proteomes" id="UP000434223">
    <property type="component" value="Unassembled WGS sequence"/>
</dbReference>
<dbReference type="GO" id="GO:0008982">
    <property type="term" value="F:protein-N(PI)-phosphohistidine-sugar phosphotransferase activity"/>
    <property type="evidence" value="ECO:0007669"/>
    <property type="project" value="InterPro"/>
</dbReference>
<evidence type="ECO:0000256" key="1">
    <source>
        <dbReference type="ARBA" id="ARBA00022679"/>
    </source>
</evidence>
<evidence type="ECO:0000313" key="5">
    <source>
        <dbReference type="Proteomes" id="UP000434223"/>
    </source>
</evidence>
<dbReference type="InterPro" id="IPR013011">
    <property type="entry name" value="PTS_EIIB_2"/>
</dbReference>
<dbReference type="CDD" id="cd05563">
    <property type="entry name" value="PTS_IIB_ascorbate"/>
    <property type="match status" value="1"/>
</dbReference>
<dbReference type="SUPFAM" id="SSF52794">
    <property type="entry name" value="PTS system IIB component-like"/>
    <property type="match status" value="1"/>
</dbReference>
<gene>
    <name evidence="3" type="primary">ptxB</name>
    <name evidence="3" type="ORF">CE91St55_58980</name>
    <name evidence="4" type="ORF">GNE07_29100</name>
</gene>
<dbReference type="OrthoDB" id="6603449at2"/>
<dbReference type="EMBL" id="WNME01000044">
    <property type="protein sequence ID" value="MUB67078.1"/>
    <property type="molecule type" value="Genomic_DNA"/>
</dbReference>
<keyword evidence="1" id="KW-0808">Transferase</keyword>
<proteinExistence type="predicted"/>
<protein>
    <submittedName>
        <fullName evidence="4">PTS ascorbate transporter subunit IIB</fullName>
    </submittedName>
</protein>
<reference evidence="4 5" key="1">
    <citation type="submission" date="2019-09" db="EMBL/GenBank/DDBJ databases">
        <title>Draft genome sequencing of Hungatella hathewayi 123Y-2.</title>
        <authorList>
            <person name="Lv Q."/>
            <person name="Li S."/>
        </authorList>
    </citation>
    <scope>NUCLEOTIDE SEQUENCE [LARGE SCALE GENOMIC DNA]</scope>
    <source>
        <strain evidence="4 5">123Y-2</strain>
    </source>
</reference>
<evidence type="ECO:0000259" key="2">
    <source>
        <dbReference type="PROSITE" id="PS51099"/>
    </source>
</evidence>
<dbReference type="RefSeq" id="WP_006776478.1">
    <property type="nucleotide sequence ID" value="NZ_BQNJ01000002.1"/>
</dbReference>
<dbReference type="Pfam" id="PF02302">
    <property type="entry name" value="PTS_IIB"/>
    <property type="match status" value="1"/>
</dbReference>
<dbReference type="EMBL" id="BQNJ01000002">
    <property type="protein sequence ID" value="GKH03917.1"/>
    <property type="molecule type" value="Genomic_DNA"/>
</dbReference>
<dbReference type="InterPro" id="IPR036095">
    <property type="entry name" value="PTS_EIIB-like_sf"/>
</dbReference>
<dbReference type="GeneID" id="93149397"/>
<dbReference type="Proteomes" id="UP001055091">
    <property type="component" value="Unassembled WGS sequence"/>
</dbReference>
<name>A0A174XAK6_9FIRM</name>
<dbReference type="GO" id="GO:0009401">
    <property type="term" value="P:phosphoenolpyruvate-dependent sugar phosphotransferase system"/>
    <property type="evidence" value="ECO:0007669"/>
    <property type="project" value="InterPro"/>
</dbReference>
<reference evidence="3" key="2">
    <citation type="submission" date="2022-01" db="EMBL/GenBank/DDBJ databases">
        <title>Novel bile acid biosynthetic pathways are enriched in the microbiome of centenarians.</title>
        <authorList>
            <person name="Sato Y."/>
            <person name="Atarashi K."/>
            <person name="Plichta R.D."/>
            <person name="Arai Y."/>
            <person name="Sasajima S."/>
            <person name="Kearney M.S."/>
            <person name="Suda W."/>
            <person name="Takeshita K."/>
            <person name="Sasaki T."/>
            <person name="Okamoto S."/>
            <person name="Skelly N.A."/>
            <person name="Okamura Y."/>
            <person name="Vlamakis H."/>
            <person name="Li Y."/>
            <person name="Tanoue T."/>
            <person name="Takei H."/>
            <person name="Nittono H."/>
            <person name="Narushima S."/>
            <person name="Irie J."/>
            <person name="Itoh H."/>
            <person name="Moriya K."/>
            <person name="Sugiura Y."/>
            <person name="Suematsu M."/>
            <person name="Moritoki N."/>
            <person name="Shibata S."/>
            <person name="Littman R.D."/>
            <person name="Fischbach A.M."/>
            <person name="Uwamino Y."/>
            <person name="Inoue T."/>
            <person name="Honda A."/>
            <person name="Hattori M."/>
            <person name="Murai T."/>
            <person name="Xavier J.R."/>
            <person name="Hirose N."/>
            <person name="Honda K."/>
        </authorList>
    </citation>
    <scope>NUCLEOTIDE SEQUENCE</scope>
    <source>
        <strain evidence="3">CE91-St55</strain>
    </source>
</reference>
<feature type="domain" description="PTS EIIB type-2" evidence="2">
    <location>
        <begin position="7"/>
        <end position="95"/>
    </location>
</feature>
<dbReference type="Gene3D" id="3.40.50.2300">
    <property type="match status" value="1"/>
</dbReference>
<organism evidence="4 5">
    <name type="scientific">Hungatella hathewayi</name>
    <dbReference type="NCBI Taxonomy" id="154046"/>
    <lineage>
        <taxon>Bacteria</taxon>
        <taxon>Bacillati</taxon>
        <taxon>Bacillota</taxon>
        <taxon>Clostridia</taxon>
        <taxon>Lachnospirales</taxon>
        <taxon>Lachnospiraceae</taxon>
        <taxon>Hungatella</taxon>
    </lineage>
</organism>
<evidence type="ECO:0000313" key="4">
    <source>
        <dbReference type="EMBL" id="MUB67078.1"/>
    </source>
</evidence>
<dbReference type="PROSITE" id="PS51099">
    <property type="entry name" value="PTS_EIIB_TYPE_2"/>
    <property type="match status" value="1"/>
</dbReference>
<accession>A0A174XAK6</accession>
<sequence>MIRQAIQKIMCCCGNGVGTSLIMQMTIEEALEYLGMDDIEVSFGSLSDISADRADLFIVSQELLESLGDLPAVGLEDLMDSEMAAELLKPLLGIE</sequence>
<comment type="caution">
    <text evidence="4">The sequence shown here is derived from an EMBL/GenBank/DDBJ whole genome shotgun (WGS) entry which is preliminary data.</text>
</comment>